<dbReference type="SUPFAM" id="SSF53720">
    <property type="entry name" value="ALDH-like"/>
    <property type="match status" value="1"/>
</dbReference>
<evidence type="ECO:0000313" key="4">
    <source>
        <dbReference type="Proteomes" id="UP001205843"/>
    </source>
</evidence>
<dbReference type="InterPro" id="IPR016163">
    <property type="entry name" value="Ald_DH_C"/>
</dbReference>
<dbReference type="GO" id="GO:0016620">
    <property type="term" value="F:oxidoreductase activity, acting on the aldehyde or oxo group of donors, NAD or NADP as acceptor"/>
    <property type="evidence" value="ECO:0007669"/>
    <property type="project" value="InterPro"/>
</dbReference>
<feature type="domain" description="Aldehyde dehydrogenase" evidence="2">
    <location>
        <begin position="19"/>
        <end position="281"/>
    </location>
</feature>
<accession>A0AAE3KCJ8</accession>
<dbReference type="RefSeq" id="WP_253484563.1">
    <property type="nucleotide sequence ID" value="NZ_JALJXV010000012.1"/>
</dbReference>
<reference evidence="3" key="1">
    <citation type="submission" date="2022-03" db="EMBL/GenBank/DDBJ databases">
        <title>Genomic Encyclopedia of Type Strains, Phase III (KMG-III): the genomes of soil and plant-associated and newly described type strains.</title>
        <authorList>
            <person name="Whitman W."/>
        </authorList>
    </citation>
    <scope>NUCLEOTIDE SEQUENCE</scope>
    <source>
        <strain evidence="3">ANL 6-2</strain>
    </source>
</reference>
<dbReference type="Gene3D" id="3.40.605.10">
    <property type="entry name" value="Aldehyde Dehydrogenase, Chain A, domain 1"/>
    <property type="match status" value="1"/>
</dbReference>
<dbReference type="EMBL" id="JALJXV010000012">
    <property type="protein sequence ID" value="MCP1676955.1"/>
    <property type="molecule type" value="Genomic_DNA"/>
</dbReference>
<protein>
    <submittedName>
        <fullName evidence="3">Sulfoacetaldehyde dehydrogenase</fullName>
        <ecNumber evidence="3">1.2.1.81</ecNumber>
    </submittedName>
</protein>
<comment type="caution">
    <text evidence="3">The sequence shown here is derived from an EMBL/GenBank/DDBJ whole genome shotgun (WGS) entry which is preliminary data.</text>
</comment>
<dbReference type="Pfam" id="PF00171">
    <property type="entry name" value="Aldedh"/>
    <property type="match status" value="1"/>
</dbReference>
<dbReference type="Proteomes" id="UP001205843">
    <property type="component" value="Unassembled WGS sequence"/>
</dbReference>
<name>A0AAE3KCJ8_9GAMM</name>
<dbReference type="InterPro" id="IPR016162">
    <property type="entry name" value="Ald_DH_N"/>
</dbReference>
<dbReference type="PANTHER" id="PTHR11699">
    <property type="entry name" value="ALDEHYDE DEHYDROGENASE-RELATED"/>
    <property type="match status" value="1"/>
</dbReference>
<evidence type="ECO:0000313" key="3">
    <source>
        <dbReference type="EMBL" id="MCP1676955.1"/>
    </source>
</evidence>
<keyword evidence="1 3" id="KW-0560">Oxidoreductase</keyword>
<organism evidence="3 4">
    <name type="scientific">Natronocella acetinitrilica</name>
    <dbReference type="NCBI Taxonomy" id="414046"/>
    <lineage>
        <taxon>Bacteria</taxon>
        <taxon>Pseudomonadati</taxon>
        <taxon>Pseudomonadota</taxon>
        <taxon>Gammaproteobacteria</taxon>
        <taxon>Chromatiales</taxon>
        <taxon>Ectothiorhodospiraceae</taxon>
        <taxon>Natronocella</taxon>
    </lineage>
</organism>
<gene>
    <name evidence="3" type="ORF">J2T57_004129</name>
</gene>
<sequence length="481" mass="52093">MSNSDQVSRTESAVTAEGRVAGLVDRARAAQAIYEQYTQEQVDEVVIAVAWALINPEHNRVLSERAVRVTGLGNVADKITKNHRKTLGLLRDLQGAKTVGVIREIPERGLVEIARPVGVVGAIVPSTNPVATPANKTLNALKGRNAVILAPSPKGQDVCTQLIGYMHQELDRVGAPRDLVQQLPTPVDKESTYALMRQVDLMVVTGSQNNVRSAYSSGTPAFGVGAGNVPVIIDDSADLEDAARKITASKTFDNATSCSSENSLVIVDQVYDAALAALQQAGGVLLSASEKQKLEKVMWVDGSLNRQVIAKEATEIARVTGLDRDAFQAARFLLVEEQGIGKDHPFSGEKLSPVLTVYRAYDFDDAFKVTRRLLDHQGKGHSCGIHTSNDAHVRRLGLEMPVCRVIVNQAHAFANGGNFDNGLPFSLSMGCGTWGKNNFSDNLNYRQYLNITRIARTIPVNEPATADLFGDYWRKHDIAGS</sequence>
<keyword evidence="4" id="KW-1185">Reference proteome</keyword>
<dbReference type="InterPro" id="IPR015590">
    <property type="entry name" value="Aldehyde_DH_dom"/>
</dbReference>
<evidence type="ECO:0000259" key="2">
    <source>
        <dbReference type="Pfam" id="PF00171"/>
    </source>
</evidence>
<dbReference type="Gene3D" id="3.40.309.10">
    <property type="entry name" value="Aldehyde Dehydrogenase, Chain A, domain 2"/>
    <property type="match status" value="1"/>
</dbReference>
<dbReference type="CDD" id="cd07122">
    <property type="entry name" value="ALDH_F20_ACDH"/>
    <property type="match status" value="1"/>
</dbReference>
<evidence type="ECO:0000256" key="1">
    <source>
        <dbReference type="ARBA" id="ARBA00023002"/>
    </source>
</evidence>
<dbReference type="InterPro" id="IPR016161">
    <property type="entry name" value="Ald_DH/histidinol_DH"/>
</dbReference>
<dbReference type="EC" id="1.2.1.81" evidence="3"/>
<proteinExistence type="predicted"/>
<dbReference type="NCBIfam" id="NF047625">
    <property type="entry name" value="AcylSulfactDhSauS"/>
    <property type="match status" value="1"/>
</dbReference>
<dbReference type="AlphaFoldDB" id="A0AAE3KCJ8"/>